<dbReference type="InterPro" id="IPR033479">
    <property type="entry name" value="dCache_1"/>
</dbReference>
<keyword evidence="4 6" id="KW-1133">Transmembrane helix</keyword>
<dbReference type="CDD" id="cd12914">
    <property type="entry name" value="PDC1_DGC_like"/>
    <property type="match status" value="1"/>
</dbReference>
<dbReference type="CDD" id="cd01949">
    <property type="entry name" value="GGDEF"/>
    <property type="match status" value="1"/>
</dbReference>
<keyword evidence="5 6" id="KW-0472">Membrane</keyword>
<accession>A0ABS2NYG8</accession>
<gene>
    <name evidence="9" type="ORF">JOC95_001576</name>
</gene>
<comment type="subcellular location">
    <subcellularLocation>
        <location evidence="1">Cell membrane</location>
        <topology evidence="1">Multi-pass membrane protein</topology>
    </subcellularLocation>
</comment>
<evidence type="ECO:0000256" key="3">
    <source>
        <dbReference type="ARBA" id="ARBA00022692"/>
    </source>
</evidence>
<evidence type="ECO:0000256" key="6">
    <source>
        <dbReference type="SAM" id="Phobius"/>
    </source>
</evidence>
<evidence type="ECO:0000259" key="7">
    <source>
        <dbReference type="PROSITE" id="PS50885"/>
    </source>
</evidence>
<evidence type="ECO:0000313" key="10">
    <source>
        <dbReference type="Proteomes" id="UP000737402"/>
    </source>
</evidence>
<evidence type="ECO:0000256" key="4">
    <source>
        <dbReference type="ARBA" id="ARBA00022989"/>
    </source>
</evidence>
<organism evidence="9 10">
    <name type="scientific">Sutcliffiella tianshenii</name>
    <dbReference type="NCBI Taxonomy" id="1463404"/>
    <lineage>
        <taxon>Bacteria</taxon>
        <taxon>Bacillati</taxon>
        <taxon>Bacillota</taxon>
        <taxon>Bacilli</taxon>
        <taxon>Bacillales</taxon>
        <taxon>Bacillaceae</taxon>
        <taxon>Sutcliffiella</taxon>
    </lineage>
</organism>
<dbReference type="Gene3D" id="6.10.340.10">
    <property type="match status" value="1"/>
</dbReference>
<dbReference type="InterPro" id="IPR052163">
    <property type="entry name" value="DGC-Regulatory_Protein"/>
</dbReference>
<evidence type="ECO:0000256" key="1">
    <source>
        <dbReference type="ARBA" id="ARBA00004651"/>
    </source>
</evidence>
<dbReference type="PANTHER" id="PTHR46663">
    <property type="entry name" value="DIGUANYLATE CYCLASE DGCT-RELATED"/>
    <property type="match status" value="1"/>
</dbReference>
<feature type="domain" description="HAMP" evidence="7">
    <location>
        <begin position="316"/>
        <end position="368"/>
    </location>
</feature>
<feature type="domain" description="GGDEF" evidence="8">
    <location>
        <begin position="403"/>
        <end position="535"/>
    </location>
</feature>
<keyword evidence="3 6" id="KW-0812">Transmembrane</keyword>
<feature type="transmembrane region" description="Helical" evidence="6">
    <location>
        <begin position="295"/>
        <end position="315"/>
    </location>
</feature>
<dbReference type="SUPFAM" id="SSF103190">
    <property type="entry name" value="Sensory domain-like"/>
    <property type="match status" value="1"/>
</dbReference>
<reference evidence="9 10" key="1">
    <citation type="submission" date="2021-01" db="EMBL/GenBank/DDBJ databases">
        <title>Genomic Encyclopedia of Type Strains, Phase IV (KMG-IV): sequencing the most valuable type-strain genomes for metagenomic binning, comparative biology and taxonomic classification.</title>
        <authorList>
            <person name="Goeker M."/>
        </authorList>
    </citation>
    <scope>NUCLEOTIDE SEQUENCE [LARGE SCALE GENOMIC DNA]</scope>
    <source>
        <strain evidence="9 10">DSM 25879</strain>
    </source>
</reference>
<dbReference type="Gene3D" id="3.30.70.270">
    <property type="match status" value="1"/>
</dbReference>
<evidence type="ECO:0000256" key="2">
    <source>
        <dbReference type="ARBA" id="ARBA00022475"/>
    </source>
</evidence>
<keyword evidence="10" id="KW-1185">Reference proteome</keyword>
<dbReference type="InterPro" id="IPR043128">
    <property type="entry name" value="Rev_trsase/Diguanyl_cyclase"/>
</dbReference>
<dbReference type="NCBIfam" id="TIGR00254">
    <property type="entry name" value="GGDEF"/>
    <property type="match status" value="1"/>
</dbReference>
<keyword evidence="2" id="KW-1003">Cell membrane</keyword>
<dbReference type="RefSeq" id="WP_204414933.1">
    <property type="nucleotide sequence ID" value="NZ_JAFBED010000003.1"/>
</dbReference>
<dbReference type="SUPFAM" id="SSF55073">
    <property type="entry name" value="Nucleotide cyclase"/>
    <property type="match status" value="1"/>
</dbReference>
<dbReference type="InterPro" id="IPR029787">
    <property type="entry name" value="Nucleotide_cyclase"/>
</dbReference>
<dbReference type="Pfam" id="PF02743">
    <property type="entry name" value="dCache_1"/>
    <property type="match status" value="1"/>
</dbReference>
<evidence type="ECO:0000256" key="5">
    <source>
        <dbReference type="ARBA" id="ARBA00023136"/>
    </source>
</evidence>
<dbReference type="PANTHER" id="PTHR46663:SF2">
    <property type="entry name" value="GGDEF DOMAIN-CONTAINING PROTEIN"/>
    <property type="match status" value="1"/>
</dbReference>
<comment type="caution">
    <text evidence="9">The sequence shown here is derived from an EMBL/GenBank/DDBJ whole genome shotgun (WGS) entry which is preliminary data.</text>
</comment>
<evidence type="ECO:0000259" key="8">
    <source>
        <dbReference type="PROSITE" id="PS50887"/>
    </source>
</evidence>
<protein>
    <submittedName>
        <fullName evidence="9">Diguanylate cyclase (GGDEF)-like protein</fullName>
    </submittedName>
</protein>
<dbReference type="Proteomes" id="UP000737402">
    <property type="component" value="Unassembled WGS sequence"/>
</dbReference>
<dbReference type="InterPro" id="IPR029151">
    <property type="entry name" value="Sensor-like_sf"/>
</dbReference>
<dbReference type="SMART" id="SM00267">
    <property type="entry name" value="GGDEF"/>
    <property type="match status" value="1"/>
</dbReference>
<evidence type="ECO:0000313" key="9">
    <source>
        <dbReference type="EMBL" id="MBM7619724.1"/>
    </source>
</evidence>
<dbReference type="Gene3D" id="3.30.450.20">
    <property type="entry name" value="PAS domain"/>
    <property type="match status" value="1"/>
</dbReference>
<dbReference type="EMBL" id="JAFBED010000003">
    <property type="protein sequence ID" value="MBM7619724.1"/>
    <property type="molecule type" value="Genomic_DNA"/>
</dbReference>
<dbReference type="InterPro" id="IPR000160">
    <property type="entry name" value="GGDEF_dom"/>
</dbReference>
<sequence length="535" mass="59337">MKISSSLRTLLSLSFGALIIILTITLSFAIGNRSKAEVRNEIGDSLREISYIMGDKLDHYMWTRYGEVSMLSELNEIRQTDLEGTRQVFDRMKGTFPSFSWIGLTDANGTVIASTEGLLEGMDISSRPVYLEAQEETFIGDVHESVLLAELLPNPSGEEIKFVDISTPIFDEEGKFTGVLAAHLSWAWAKEIQDAIMDPLHKRDQLEMYIVSNIDDTVLLGPDAELGKSLDLSSIDHAREGYNDWVLETWPDGKEYLTGYVLADGYKDYPGLEWTVLVRQPVEVAYAPMAGLQQFIYILGFVFAGVLAIIGWMVAGKITDPLKKITMAADLLRQGEKAEIPDHKGIKEIEVLALSLKKLIDNLTQTESALVEMEDVAHRDHLTGLPNRIALDTYLEHAMNQEKVITVLYLDLDGFKQVNDTLGHETGDKLLVEVGSRLKESIRSEELVARMGGDEFVIVLTSHTDPTGQALKVGERVISMINKPFLIDGETVSVGCSIGGAVWNSGIGGVSEVIRRADEALYEVKRTGKNRIQIK</sequence>
<dbReference type="PROSITE" id="PS50885">
    <property type="entry name" value="HAMP"/>
    <property type="match status" value="1"/>
</dbReference>
<dbReference type="PROSITE" id="PS50887">
    <property type="entry name" value="GGDEF"/>
    <property type="match status" value="1"/>
</dbReference>
<proteinExistence type="predicted"/>
<dbReference type="Pfam" id="PF00990">
    <property type="entry name" value="GGDEF"/>
    <property type="match status" value="1"/>
</dbReference>
<dbReference type="InterPro" id="IPR003660">
    <property type="entry name" value="HAMP_dom"/>
</dbReference>
<name>A0ABS2NYG8_9BACI</name>